<keyword evidence="2 3" id="KW-0812">Transmembrane</keyword>
<dbReference type="AlphaFoldDB" id="A0A023B750"/>
<feature type="transmembrane region" description="Helical" evidence="2">
    <location>
        <begin position="55"/>
        <end position="76"/>
    </location>
</feature>
<gene>
    <name evidence="3" type="ORF">GNI_073510</name>
</gene>
<evidence type="ECO:0000313" key="3">
    <source>
        <dbReference type="EMBL" id="EZG66953.1"/>
    </source>
</evidence>
<evidence type="ECO:0000313" key="4">
    <source>
        <dbReference type="Proteomes" id="UP000019763"/>
    </source>
</evidence>
<dbReference type="RefSeq" id="XP_011130412.1">
    <property type="nucleotide sequence ID" value="XM_011132110.1"/>
</dbReference>
<feature type="transmembrane region" description="Helical" evidence="2">
    <location>
        <begin position="20"/>
        <end position="43"/>
    </location>
</feature>
<keyword evidence="2" id="KW-0472">Membrane</keyword>
<evidence type="ECO:0000256" key="1">
    <source>
        <dbReference type="SAM" id="MobiDB-lite"/>
    </source>
</evidence>
<name>A0A023B750_GRENI</name>
<feature type="compositionally biased region" description="Basic and acidic residues" evidence="1">
    <location>
        <begin position="242"/>
        <end position="287"/>
    </location>
</feature>
<proteinExistence type="predicted"/>
<keyword evidence="4" id="KW-1185">Reference proteome</keyword>
<comment type="caution">
    <text evidence="3">The sequence shown here is derived from an EMBL/GenBank/DDBJ whole genome shotgun (WGS) entry which is preliminary data.</text>
</comment>
<sequence length="467" mass="51767">MTHMNLVLTVMTPITMVLHLNAAGSWLTAALLMMNVVAIIGELGRWGEGGVRRSFVWTVADGLVLLCACACLLLNYSSSSSDSSLAGRLGEISISMVCVHYSCHPTWSGPGLSKAIGIGLTCTAAYRAIRTFLTSRWLHSDPVSRSGVRPDRCACVSIDCIWAISQCSPRLLHYVNSEFLLLKHRAHCLQLDIVAMTQMQTDPEDLGHPQSTRRKRTPFRLLTTIINKDAHKWTRLRWHHDRGDHRNEDHRNEDHRSGDYRSGDYRSGYRDGNNRDGYGIREEGTSHREHHRPGQVSLQTSCMGKASVFGRAAALGKAAVRGRTPEHADYVQTCSSEGSAGPTGVRRQDGRYEQKRVSILASNGSTTTTAAPPNENEEELRMGSKLVTPKRHCRLASHRQFTSGATLLSVMKQCLQRHATSFTGGARMRIELSADQEVHAQVIALIPNIKEYLHLISKVRGKITLAE</sequence>
<evidence type="ECO:0000256" key="2">
    <source>
        <dbReference type="SAM" id="Phobius"/>
    </source>
</evidence>
<dbReference type="VEuPathDB" id="CryptoDB:GNI_073510"/>
<dbReference type="GeneID" id="22912697"/>
<keyword evidence="2" id="KW-1133">Transmembrane helix</keyword>
<dbReference type="EMBL" id="AFNH02000550">
    <property type="protein sequence ID" value="EZG66953.1"/>
    <property type="molecule type" value="Genomic_DNA"/>
</dbReference>
<organism evidence="3 4">
    <name type="scientific">Gregarina niphandrodes</name>
    <name type="common">Septate eugregarine</name>
    <dbReference type="NCBI Taxonomy" id="110365"/>
    <lineage>
        <taxon>Eukaryota</taxon>
        <taxon>Sar</taxon>
        <taxon>Alveolata</taxon>
        <taxon>Apicomplexa</taxon>
        <taxon>Conoidasida</taxon>
        <taxon>Gregarinasina</taxon>
        <taxon>Eugregarinorida</taxon>
        <taxon>Gregarinidae</taxon>
        <taxon>Gregarina</taxon>
    </lineage>
</organism>
<dbReference type="Proteomes" id="UP000019763">
    <property type="component" value="Unassembled WGS sequence"/>
</dbReference>
<feature type="region of interest" description="Disordered" evidence="1">
    <location>
        <begin position="242"/>
        <end position="298"/>
    </location>
</feature>
<accession>A0A023B750</accession>
<reference evidence="3" key="1">
    <citation type="submission" date="2013-12" db="EMBL/GenBank/DDBJ databases">
        <authorList>
            <person name="Omoto C.K."/>
            <person name="Sibley D."/>
            <person name="Venepally P."/>
            <person name="Hadjithomas M."/>
            <person name="Karamycheva S."/>
            <person name="Brunk B."/>
            <person name="Roos D."/>
            <person name="Caler E."/>
            <person name="Lorenzi H."/>
        </authorList>
    </citation>
    <scope>NUCLEOTIDE SEQUENCE</scope>
</reference>
<protein>
    <submittedName>
        <fullName evidence="3">Transmembrane protein</fullName>
    </submittedName>
</protein>